<dbReference type="SUPFAM" id="SSF46785">
    <property type="entry name" value="Winged helix' DNA-binding domain"/>
    <property type="match status" value="1"/>
</dbReference>
<dbReference type="InterPro" id="IPR002182">
    <property type="entry name" value="NB-ARC"/>
</dbReference>
<dbReference type="SUPFAM" id="SSF52540">
    <property type="entry name" value="P-loop containing nucleoside triphosphate hydrolases"/>
    <property type="match status" value="1"/>
</dbReference>
<dbReference type="PANTHER" id="PTHR11017:SF431">
    <property type="entry name" value="ADP-RIBOSYL CYCLASE_CYCLIC ADP-RIBOSE HYDROLASE"/>
    <property type="match status" value="1"/>
</dbReference>
<comment type="caution">
    <text evidence="5">The sequence shown here is derived from an EMBL/GenBank/DDBJ whole genome shotgun (WGS) entry which is preliminary data.</text>
</comment>
<keyword evidence="2" id="KW-0677">Repeat</keyword>
<name>A0A392NTD8_9FABA</name>
<dbReference type="InterPro" id="IPR042197">
    <property type="entry name" value="Apaf_helical"/>
</dbReference>
<dbReference type="Gene3D" id="3.40.50.300">
    <property type="entry name" value="P-loop containing nucleotide triphosphate hydrolases"/>
    <property type="match status" value="1"/>
</dbReference>
<evidence type="ECO:0000256" key="1">
    <source>
        <dbReference type="ARBA" id="ARBA00022614"/>
    </source>
</evidence>
<reference evidence="5 6" key="1">
    <citation type="journal article" date="2018" name="Front. Plant Sci.">
        <title>Red Clover (Trifolium pratense) and Zigzag Clover (T. medium) - A Picture of Genomic Similarities and Differences.</title>
        <authorList>
            <person name="Dluhosova J."/>
            <person name="Istvanek J."/>
            <person name="Nedelnik J."/>
            <person name="Repkova J."/>
        </authorList>
    </citation>
    <scope>NUCLEOTIDE SEQUENCE [LARGE SCALE GENOMIC DNA]</scope>
    <source>
        <strain evidence="6">cv. 10/8</strain>
        <tissue evidence="5">Leaf</tissue>
    </source>
</reference>
<dbReference type="InterPro" id="IPR058192">
    <property type="entry name" value="WHD_ROQ1-like"/>
</dbReference>
<dbReference type="InterPro" id="IPR027417">
    <property type="entry name" value="P-loop_NTPase"/>
</dbReference>
<dbReference type="InterPro" id="IPR044974">
    <property type="entry name" value="Disease_R_plants"/>
</dbReference>
<evidence type="ECO:0000256" key="2">
    <source>
        <dbReference type="ARBA" id="ARBA00022737"/>
    </source>
</evidence>
<proteinExistence type="predicted"/>
<feature type="non-terminal residue" evidence="5">
    <location>
        <position position="1"/>
    </location>
</feature>
<accession>A0A392NTD8</accession>
<dbReference type="GO" id="GO:0043531">
    <property type="term" value="F:ADP binding"/>
    <property type="evidence" value="ECO:0007669"/>
    <property type="project" value="InterPro"/>
</dbReference>
<keyword evidence="1" id="KW-0433">Leucine-rich repeat</keyword>
<evidence type="ECO:0000313" key="5">
    <source>
        <dbReference type="EMBL" id="MCI02366.1"/>
    </source>
</evidence>
<dbReference type="Gene3D" id="1.10.8.430">
    <property type="entry name" value="Helical domain of apoptotic protease-activating factors"/>
    <property type="match status" value="1"/>
</dbReference>
<dbReference type="Proteomes" id="UP000265520">
    <property type="component" value="Unassembled WGS sequence"/>
</dbReference>
<evidence type="ECO:0000313" key="6">
    <source>
        <dbReference type="Proteomes" id="UP000265520"/>
    </source>
</evidence>
<evidence type="ECO:0000259" key="3">
    <source>
        <dbReference type="Pfam" id="PF00931"/>
    </source>
</evidence>
<feature type="domain" description="Disease resistance protein Roq1-like winged-helix" evidence="4">
    <location>
        <begin position="186"/>
        <end position="257"/>
    </location>
</feature>
<sequence>VRENSHKNGLLNLQEIVLTEILGDKEIRLRNVKNGMSIIEQRLSSKKVLLVLDDVDKIEQLQAIAGAPNWFGSGSIVIITTREKNLLLQHWVESKLYEVEELNDKEACELLSWNAFKTDKVDPKYTKILNRALRYASRLPLALEVVGSNLFGKGKEECKLILDRYDRIPDKKIQDILRVSFDSLDEEDKDVFLDIACCFGGYKLSDVENILHAHHGSSMKLGIELLIERSLIKIDDGLVTLHELIQDMGKEIVRQESKEPNERSRLWNIEHVVQVLEENKVRPILLV</sequence>
<dbReference type="Pfam" id="PF23282">
    <property type="entry name" value="WHD_ROQ1"/>
    <property type="match status" value="1"/>
</dbReference>
<dbReference type="AlphaFoldDB" id="A0A392NTD8"/>
<organism evidence="5 6">
    <name type="scientific">Trifolium medium</name>
    <dbReference type="NCBI Taxonomy" id="97028"/>
    <lineage>
        <taxon>Eukaryota</taxon>
        <taxon>Viridiplantae</taxon>
        <taxon>Streptophyta</taxon>
        <taxon>Embryophyta</taxon>
        <taxon>Tracheophyta</taxon>
        <taxon>Spermatophyta</taxon>
        <taxon>Magnoliopsida</taxon>
        <taxon>eudicotyledons</taxon>
        <taxon>Gunneridae</taxon>
        <taxon>Pentapetalae</taxon>
        <taxon>rosids</taxon>
        <taxon>fabids</taxon>
        <taxon>Fabales</taxon>
        <taxon>Fabaceae</taxon>
        <taxon>Papilionoideae</taxon>
        <taxon>50 kb inversion clade</taxon>
        <taxon>NPAAA clade</taxon>
        <taxon>Hologalegina</taxon>
        <taxon>IRL clade</taxon>
        <taxon>Trifolieae</taxon>
        <taxon>Trifolium</taxon>
    </lineage>
</organism>
<protein>
    <submittedName>
        <fullName evidence="5">TMV resistance protein N-like</fullName>
    </submittedName>
</protein>
<feature type="domain" description="NB-ARC" evidence="3">
    <location>
        <begin position="14"/>
        <end position="118"/>
    </location>
</feature>
<keyword evidence="6" id="KW-1185">Reference proteome</keyword>
<dbReference type="GO" id="GO:0006952">
    <property type="term" value="P:defense response"/>
    <property type="evidence" value="ECO:0007669"/>
    <property type="project" value="InterPro"/>
</dbReference>
<evidence type="ECO:0000259" key="4">
    <source>
        <dbReference type="Pfam" id="PF23282"/>
    </source>
</evidence>
<dbReference type="PANTHER" id="PTHR11017">
    <property type="entry name" value="LEUCINE-RICH REPEAT-CONTAINING PROTEIN"/>
    <property type="match status" value="1"/>
</dbReference>
<dbReference type="EMBL" id="LXQA010048893">
    <property type="protein sequence ID" value="MCI02366.1"/>
    <property type="molecule type" value="Genomic_DNA"/>
</dbReference>
<dbReference type="Pfam" id="PF00931">
    <property type="entry name" value="NB-ARC"/>
    <property type="match status" value="1"/>
</dbReference>
<dbReference type="InterPro" id="IPR036390">
    <property type="entry name" value="WH_DNA-bd_sf"/>
</dbReference>
<dbReference type="PRINTS" id="PR00364">
    <property type="entry name" value="DISEASERSIST"/>
</dbReference>